<comment type="caution">
    <text evidence="1">The sequence shown here is derived from an EMBL/GenBank/DDBJ whole genome shotgun (WGS) entry which is preliminary data.</text>
</comment>
<evidence type="ECO:0000313" key="2">
    <source>
        <dbReference type="Proteomes" id="UP000559256"/>
    </source>
</evidence>
<dbReference type="AlphaFoldDB" id="A0A8H5G0E0"/>
<accession>A0A8H5G0E0</accession>
<dbReference type="Proteomes" id="UP000559256">
    <property type="component" value="Unassembled WGS sequence"/>
</dbReference>
<dbReference type="OrthoDB" id="3257981at2759"/>
<evidence type="ECO:0008006" key="3">
    <source>
        <dbReference type="Google" id="ProtNLM"/>
    </source>
</evidence>
<dbReference type="EMBL" id="JAACJM010000056">
    <property type="protein sequence ID" value="KAF5355467.1"/>
    <property type="molecule type" value="Genomic_DNA"/>
</dbReference>
<evidence type="ECO:0000313" key="1">
    <source>
        <dbReference type="EMBL" id="KAF5355467.1"/>
    </source>
</evidence>
<reference evidence="1 2" key="1">
    <citation type="journal article" date="2020" name="ISME J.">
        <title>Uncovering the hidden diversity of litter-decomposition mechanisms in mushroom-forming fungi.</title>
        <authorList>
            <person name="Floudas D."/>
            <person name="Bentzer J."/>
            <person name="Ahren D."/>
            <person name="Johansson T."/>
            <person name="Persson P."/>
            <person name="Tunlid A."/>
        </authorList>
    </citation>
    <scope>NUCLEOTIDE SEQUENCE [LARGE SCALE GENOMIC DNA]</scope>
    <source>
        <strain evidence="1 2">CBS 291.85</strain>
    </source>
</reference>
<dbReference type="Gene3D" id="3.20.20.80">
    <property type="entry name" value="Glycosidases"/>
    <property type="match status" value="1"/>
</dbReference>
<proteinExistence type="predicted"/>
<dbReference type="Pfam" id="PF03659">
    <property type="entry name" value="Glyco_hydro_71"/>
    <property type="match status" value="1"/>
</dbReference>
<dbReference type="CDD" id="cd11577">
    <property type="entry name" value="GH71"/>
    <property type="match status" value="1"/>
</dbReference>
<organism evidence="1 2">
    <name type="scientific">Tetrapyrgos nigripes</name>
    <dbReference type="NCBI Taxonomy" id="182062"/>
    <lineage>
        <taxon>Eukaryota</taxon>
        <taxon>Fungi</taxon>
        <taxon>Dikarya</taxon>
        <taxon>Basidiomycota</taxon>
        <taxon>Agaricomycotina</taxon>
        <taxon>Agaricomycetes</taxon>
        <taxon>Agaricomycetidae</taxon>
        <taxon>Agaricales</taxon>
        <taxon>Marasmiineae</taxon>
        <taxon>Marasmiaceae</taxon>
        <taxon>Tetrapyrgos</taxon>
    </lineage>
</organism>
<dbReference type="InterPro" id="IPR005197">
    <property type="entry name" value="Glyco_hydro_71"/>
</dbReference>
<name>A0A8H5G0E0_9AGAR</name>
<dbReference type="GO" id="GO:0051118">
    <property type="term" value="F:glucan endo-1,3-alpha-glucosidase activity"/>
    <property type="evidence" value="ECO:0007669"/>
    <property type="project" value="InterPro"/>
</dbReference>
<gene>
    <name evidence="1" type="ORF">D9758_006316</name>
</gene>
<keyword evidence="2" id="KW-1185">Reference proteome</keyword>
<protein>
    <recommendedName>
        <fullName evidence="3">Glycoside hydrolase family 71 protein</fullName>
    </recommendedName>
</protein>
<sequence length="426" mass="48470">MSPLVFAHFMVGNTYPYSIKDWAEDIDLALKSNLDGFVLNVGKERWQLDRVSDCFEAASRAGCNIKFFLSFDMSSIPAKTESDIQLLAGYLEKFANSDKMLHISDKVVVSTFAGENSLFGQSSLDSAWLWVKRVLRDTVGIEIHYLPSLFIDPEQYTQLSCLDGVFHWNGAWPVHLGSGSSPGEKVFPKLDSDLKHISHLNGRPYTYMASVSPWFFTHYGADSWNKNWIYRGDDWLLVKRWEFLIENRHKIDIVQVISWNDYGESHYIGPVKGAQPNSEAWVNGFPHEAWLHLNSHYIRAFKEGTRHPIIEKDMIFMWARPHPRDAQALEDPLPRPNNWQLADDDLRVVILAKDHAGVVVTAGDTDKQFRIYKGVNLLSMPLQTGGGMSAKMYRETVLVAECSASGYRFEANPKTYNFNAFTAMSA</sequence>